<dbReference type="PANTHER" id="PTHR10098">
    <property type="entry name" value="RAPSYN-RELATED"/>
    <property type="match status" value="1"/>
</dbReference>
<dbReference type="Proteomes" id="UP000225706">
    <property type="component" value="Unassembled WGS sequence"/>
</dbReference>
<dbReference type="EMBL" id="LSMT01000299">
    <property type="protein sequence ID" value="PFX20887.1"/>
    <property type="molecule type" value="Genomic_DNA"/>
</dbReference>
<protein>
    <submittedName>
        <fullName evidence="4">Tetratricopeptide repeat protein 28</fullName>
    </submittedName>
</protein>
<dbReference type="PROSITE" id="PS50005">
    <property type="entry name" value="TPR"/>
    <property type="match status" value="1"/>
</dbReference>
<keyword evidence="5" id="KW-1185">Reference proteome</keyword>
<reference evidence="5" key="1">
    <citation type="journal article" date="2017" name="bioRxiv">
        <title>Comparative analysis of the genomes of Stylophora pistillata and Acropora digitifera provides evidence for extensive differences between species of corals.</title>
        <authorList>
            <person name="Voolstra C.R."/>
            <person name="Li Y."/>
            <person name="Liew Y.J."/>
            <person name="Baumgarten S."/>
            <person name="Zoccola D."/>
            <person name="Flot J.-F."/>
            <person name="Tambutte S."/>
            <person name="Allemand D."/>
            <person name="Aranda M."/>
        </authorList>
    </citation>
    <scope>NUCLEOTIDE SEQUENCE [LARGE SCALE GENOMIC DNA]</scope>
</reference>
<evidence type="ECO:0000259" key="3">
    <source>
        <dbReference type="Pfam" id="PF12770"/>
    </source>
</evidence>
<dbReference type="InterPro" id="IPR024983">
    <property type="entry name" value="CHAT_dom"/>
</dbReference>
<feature type="region of interest" description="Disordered" evidence="2">
    <location>
        <begin position="1096"/>
        <end position="1124"/>
    </location>
</feature>
<accession>A0A2B4RX15</accession>
<dbReference type="Pfam" id="PF12770">
    <property type="entry name" value="CHAT"/>
    <property type="match status" value="1"/>
</dbReference>
<gene>
    <name evidence="4" type="primary">TTC28</name>
    <name evidence="4" type="ORF">AWC38_SpisGene14638</name>
</gene>
<dbReference type="PANTHER" id="PTHR10098:SF108">
    <property type="entry name" value="TETRATRICOPEPTIDE REPEAT PROTEIN 28"/>
    <property type="match status" value="1"/>
</dbReference>
<dbReference type="Pfam" id="PF13424">
    <property type="entry name" value="TPR_12"/>
    <property type="match status" value="1"/>
</dbReference>
<sequence length="1124" mass="125891">MTTRSKPVSAGIFYSLHWKLFVCDGSISSYAGVLSFSNQIVDLKRKFVGRTDANPNQINRESHAVMDNIIKDFQAIETGFVVAKFLLKTYRSLQGIELCEECLILLWNNSEWLEENAFKSRCSSILTLLFHAHFKIFDFKNAERYGQELLVISRDSGDIHQEGYWRLWLARVNTVQGKLIEAKEGLLKALDITKATSDRLLEADVYHNLAALSGSICDIQSEKEYLEKSLLLIKETGDKKREAKCYSRLGRYFLSVKQNQTANKYFQKAQDIRVESGGRGELAACYKDQADFYFMLGDHKKALEYLEKELAAILETGKRVDVFVIYQQLGRILTILGEFIKAEEYLERALLLDSSHEEINITLRPLISLVLVKFLLSKTQEAHSYLSQCIQLFEKCRNFNKINEQFSIGILEQCRFYKLLSCILFASGNPHMGFSAEELGRARALADLMAAKYFVEVNPIPLDLQSLFGIEKLINHEINCTYLYLTYTGRSVRAAIFKPDDDTYFSEEEEADIPTLIAEDVVDLDDLFNKSFRSFGILPKELCEDRSLDDTDNRDDSQISSRVNETKETDKDLHLFYKLIIAPVANLLTGSEIIIVPERSMYRVPFAALREAGKKFLTEEFRIRIAPSLTTLKLIQNSPADYHSLAGALILGDPEVGEVLYRGARKNITALACARKEAEMVGRLMGVQPLIGENATKQAVLDGINQVTLIHIAAHGNAERGQIALAPNRTTESTGLPQEDDYLLTMEDISKVQLRAKLVVLSCCHSGKGQINFEGVVGIARAFLGSGARSVLVARWALEDTTTEQFMNQFYAHLAGGETASKSLHLAMKWMRNNGFTKVSQWAPFMLIGDDVRIDFTGEASREYLLSCEGSSKENLQHCRNCNERLEAICFRCVECGEIVSCPKCDPRGFREDRDPPSRPWDHLPCSRSGFSHRGRSCEALNVSFPRGGFSPRGFMARSNFSPLVPFPGANRGFGFGSRGFGGFRACSPTSRPVPLPFRPVSEQGGTDDFLEVYGCGIGPFPARGRANSPRGFLGRGGVRGRGGFSRGRGGRRPFLKCNERVCSHMSIFPEMGTKSDVDLREGAIVIDVAEGNIRDDGREVDGQNIDDAMGRTNPEPVDENHEG</sequence>
<organism evidence="4 5">
    <name type="scientific">Stylophora pistillata</name>
    <name type="common">Smooth cauliflower coral</name>
    <dbReference type="NCBI Taxonomy" id="50429"/>
    <lineage>
        <taxon>Eukaryota</taxon>
        <taxon>Metazoa</taxon>
        <taxon>Cnidaria</taxon>
        <taxon>Anthozoa</taxon>
        <taxon>Hexacorallia</taxon>
        <taxon>Scleractinia</taxon>
        <taxon>Astrocoeniina</taxon>
        <taxon>Pocilloporidae</taxon>
        <taxon>Stylophora</taxon>
    </lineage>
</organism>
<evidence type="ECO:0000313" key="5">
    <source>
        <dbReference type="Proteomes" id="UP000225706"/>
    </source>
</evidence>
<evidence type="ECO:0000256" key="2">
    <source>
        <dbReference type="SAM" id="MobiDB-lite"/>
    </source>
</evidence>
<comment type="caution">
    <text evidence="4">The sequence shown here is derived from an EMBL/GenBank/DDBJ whole genome shotgun (WGS) entry which is preliminary data.</text>
</comment>
<dbReference type="SUPFAM" id="SSF48452">
    <property type="entry name" value="TPR-like"/>
    <property type="match status" value="2"/>
</dbReference>
<name>A0A2B4RX15_STYPI</name>
<evidence type="ECO:0000256" key="1">
    <source>
        <dbReference type="PROSITE-ProRule" id="PRU00339"/>
    </source>
</evidence>
<dbReference type="InterPro" id="IPR019734">
    <property type="entry name" value="TPR_rpt"/>
</dbReference>
<dbReference type="InterPro" id="IPR011990">
    <property type="entry name" value="TPR-like_helical_dom_sf"/>
</dbReference>
<feature type="domain" description="CHAT" evidence="3">
    <location>
        <begin position="574"/>
        <end position="850"/>
    </location>
</feature>
<keyword evidence="1" id="KW-0802">TPR repeat</keyword>
<evidence type="ECO:0000313" key="4">
    <source>
        <dbReference type="EMBL" id="PFX20887.1"/>
    </source>
</evidence>
<dbReference type="OrthoDB" id="10040854at2759"/>
<dbReference type="SMART" id="SM00028">
    <property type="entry name" value="TPR"/>
    <property type="match status" value="5"/>
</dbReference>
<dbReference type="Gene3D" id="1.25.40.10">
    <property type="entry name" value="Tetratricopeptide repeat domain"/>
    <property type="match status" value="2"/>
</dbReference>
<dbReference type="AlphaFoldDB" id="A0A2B4RX15"/>
<feature type="repeat" description="TPR" evidence="1">
    <location>
        <begin position="323"/>
        <end position="356"/>
    </location>
</feature>
<proteinExistence type="predicted"/>